<evidence type="ECO:0000313" key="4">
    <source>
        <dbReference type="EMBL" id="CAE0455409.1"/>
    </source>
</evidence>
<dbReference type="SMART" id="SM01219">
    <property type="entry name" value="Frataxin_Cyay"/>
    <property type="match status" value="1"/>
</dbReference>
<dbReference type="EMBL" id="HBIO01000346">
    <property type="protein sequence ID" value="CAE0455409.1"/>
    <property type="molecule type" value="Transcribed_RNA"/>
</dbReference>
<dbReference type="GO" id="GO:0016226">
    <property type="term" value="P:iron-sulfur cluster assembly"/>
    <property type="evidence" value="ECO:0007669"/>
    <property type="project" value="InterPro"/>
</dbReference>
<evidence type="ECO:0000256" key="3">
    <source>
        <dbReference type="ARBA" id="ARBA00023004"/>
    </source>
</evidence>
<dbReference type="Pfam" id="PF01491">
    <property type="entry name" value="Frataxin_Cyay"/>
    <property type="match status" value="1"/>
</dbReference>
<keyword evidence="2" id="KW-0813">Transport</keyword>
<dbReference type="GO" id="GO:0034986">
    <property type="term" value="F:iron chaperone activity"/>
    <property type="evidence" value="ECO:0007669"/>
    <property type="project" value="TreeGrafter"/>
</dbReference>
<dbReference type="InterPro" id="IPR002908">
    <property type="entry name" value="Frataxin/CyaY"/>
</dbReference>
<comment type="similarity">
    <text evidence="1">Belongs to the frataxin family.</text>
</comment>
<keyword evidence="3" id="KW-0408">Iron</keyword>
<organism evidence="4">
    <name type="scientific">Chaetoceros debilis</name>
    <dbReference type="NCBI Taxonomy" id="122233"/>
    <lineage>
        <taxon>Eukaryota</taxon>
        <taxon>Sar</taxon>
        <taxon>Stramenopiles</taxon>
        <taxon>Ochrophyta</taxon>
        <taxon>Bacillariophyta</taxon>
        <taxon>Coscinodiscophyceae</taxon>
        <taxon>Chaetocerotophycidae</taxon>
        <taxon>Chaetocerotales</taxon>
        <taxon>Chaetocerotaceae</taxon>
        <taxon>Chaetoceros</taxon>
    </lineage>
</organism>
<keyword evidence="2" id="KW-0406">Ion transport</keyword>
<dbReference type="GO" id="GO:0008199">
    <property type="term" value="F:ferric iron binding"/>
    <property type="evidence" value="ECO:0007669"/>
    <property type="project" value="InterPro"/>
</dbReference>
<accession>A0A7S3PTR5</accession>
<dbReference type="GO" id="GO:0051537">
    <property type="term" value="F:2 iron, 2 sulfur cluster binding"/>
    <property type="evidence" value="ECO:0007669"/>
    <property type="project" value="TreeGrafter"/>
</dbReference>
<gene>
    <name evidence="4" type="ORF">CDEB00056_LOCUS250</name>
</gene>
<dbReference type="PRINTS" id="PR00904">
    <property type="entry name" value="FRATAXIN"/>
</dbReference>
<dbReference type="InterPro" id="IPR020895">
    <property type="entry name" value="Frataxin_CS"/>
</dbReference>
<dbReference type="GO" id="GO:0005739">
    <property type="term" value="C:mitochondrion"/>
    <property type="evidence" value="ECO:0007669"/>
    <property type="project" value="TreeGrafter"/>
</dbReference>
<dbReference type="PROSITE" id="PS50810">
    <property type="entry name" value="FRATAXIN_2"/>
    <property type="match status" value="1"/>
</dbReference>
<name>A0A7S3PTR5_9STRA</name>
<dbReference type="AlphaFoldDB" id="A0A7S3PTR5"/>
<dbReference type="GO" id="GO:0006826">
    <property type="term" value="P:iron ion transport"/>
    <property type="evidence" value="ECO:0007669"/>
    <property type="project" value="UniProtKB-KW"/>
</dbReference>
<dbReference type="GO" id="GO:0008198">
    <property type="term" value="F:ferrous iron binding"/>
    <property type="evidence" value="ECO:0007669"/>
    <property type="project" value="TreeGrafter"/>
</dbReference>
<evidence type="ECO:0000256" key="2">
    <source>
        <dbReference type="ARBA" id="ARBA00022496"/>
    </source>
</evidence>
<proteinExistence type="inferred from homology"/>
<dbReference type="PANTHER" id="PTHR16821">
    <property type="entry name" value="FRATAXIN"/>
    <property type="match status" value="1"/>
</dbReference>
<reference evidence="4" key="1">
    <citation type="submission" date="2021-01" db="EMBL/GenBank/DDBJ databases">
        <authorList>
            <person name="Corre E."/>
            <person name="Pelletier E."/>
            <person name="Niang G."/>
            <person name="Scheremetjew M."/>
            <person name="Finn R."/>
            <person name="Kale V."/>
            <person name="Holt S."/>
            <person name="Cochrane G."/>
            <person name="Meng A."/>
            <person name="Brown T."/>
            <person name="Cohen L."/>
        </authorList>
    </citation>
    <scope>NUCLEOTIDE SEQUENCE</scope>
    <source>
        <strain evidence="4">MM31A-1</strain>
    </source>
</reference>
<dbReference type="GO" id="GO:0004322">
    <property type="term" value="F:ferroxidase activity"/>
    <property type="evidence" value="ECO:0007669"/>
    <property type="project" value="TreeGrafter"/>
</dbReference>
<dbReference type="InterPro" id="IPR036524">
    <property type="entry name" value="Frataxin/CyaY_sf"/>
</dbReference>
<dbReference type="PROSITE" id="PS01344">
    <property type="entry name" value="FRATAXIN_1"/>
    <property type="match status" value="1"/>
</dbReference>
<dbReference type="PANTHER" id="PTHR16821:SF2">
    <property type="entry name" value="FRATAXIN, MITOCHONDRIAL"/>
    <property type="match status" value="1"/>
</dbReference>
<keyword evidence="2" id="KW-0410">Iron transport</keyword>
<dbReference type="GO" id="GO:0006879">
    <property type="term" value="P:intracellular iron ion homeostasis"/>
    <property type="evidence" value="ECO:0007669"/>
    <property type="project" value="TreeGrafter"/>
</dbReference>
<sequence length="167" mass="19845">MHRILRLHSIYTPRLSTVLHGRRNRLASLFNSRFFNTESEYHYKADETLENMQDILDFYFEENPDFGSADITYASGVLTIQLPQGTWVLNKQTPNRQIWWSSPLTGPRRYEFAEKRNKWVWSRFIDKQDPKQDGNKFSNTVYLGETLKQEMFELFLEKKGLNGLDDL</sequence>
<dbReference type="Gene3D" id="3.30.920.10">
    <property type="entry name" value="Frataxin/CyaY"/>
    <property type="match status" value="1"/>
</dbReference>
<protein>
    <recommendedName>
        <fullName evidence="5">Ferroxidase</fullName>
    </recommendedName>
</protein>
<dbReference type="SUPFAM" id="SSF55387">
    <property type="entry name" value="Frataxin/Nqo15-like"/>
    <property type="match status" value="1"/>
</dbReference>
<evidence type="ECO:0008006" key="5">
    <source>
        <dbReference type="Google" id="ProtNLM"/>
    </source>
</evidence>
<evidence type="ECO:0000256" key="1">
    <source>
        <dbReference type="ARBA" id="ARBA00008183"/>
    </source>
</evidence>